<gene>
    <name evidence="2" type="ORF">GS18_0200605</name>
</gene>
<feature type="signal peptide" evidence="1">
    <location>
        <begin position="1"/>
        <end position="20"/>
    </location>
</feature>
<dbReference type="InterPro" id="IPR050490">
    <property type="entry name" value="Bact_solute-bd_prot1"/>
</dbReference>
<evidence type="ECO:0000256" key="1">
    <source>
        <dbReference type="SAM" id="SignalP"/>
    </source>
</evidence>
<dbReference type="AlphaFoldDB" id="A0A084H1R6"/>
<keyword evidence="3" id="KW-1185">Reference proteome</keyword>
<dbReference type="STRING" id="246786.GS18_0200605"/>
<evidence type="ECO:0000313" key="3">
    <source>
        <dbReference type="Proteomes" id="UP000028549"/>
    </source>
</evidence>
<dbReference type="InterPro" id="IPR006059">
    <property type="entry name" value="SBP"/>
</dbReference>
<dbReference type="RefSeq" id="WP_029565170.1">
    <property type="nucleotide sequence ID" value="NZ_JNVC02000001.1"/>
</dbReference>
<dbReference type="PROSITE" id="PS51257">
    <property type="entry name" value="PROKAR_LIPOPROTEIN"/>
    <property type="match status" value="1"/>
</dbReference>
<organism evidence="2 3">
    <name type="scientific">Metabacillus indicus</name>
    <name type="common">Bacillus indicus</name>
    <dbReference type="NCBI Taxonomy" id="246786"/>
    <lineage>
        <taxon>Bacteria</taxon>
        <taxon>Bacillati</taxon>
        <taxon>Bacillota</taxon>
        <taxon>Bacilli</taxon>
        <taxon>Bacillales</taxon>
        <taxon>Bacillaceae</taxon>
        <taxon>Metabacillus</taxon>
    </lineage>
</organism>
<proteinExistence type="predicted"/>
<dbReference type="PANTHER" id="PTHR43649">
    <property type="entry name" value="ARABINOSE-BINDING PROTEIN-RELATED"/>
    <property type="match status" value="1"/>
</dbReference>
<accession>A0A084H1R6</accession>
<dbReference type="EMBL" id="JNVC02000001">
    <property type="protein sequence ID" value="KEZ53528.1"/>
    <property type="molecule type" value="Genomic_DNA"/>
</dbReference>
<name>A0A084H1R6_METID</name>
<protein>
    <submittedName>
        <fullName evidence="2">ABC transporter substrate-binding protein</fullName>
    </submittedName>
</protein>
<dbReference type="OrthoDB" id="9798191at2"/>
<dbReference type="Proteomes" id="UP000028549">
    <property type="component" value="Unassembled WGS sequence"/>
</dbReference>
<evidence type="ECO:0000313" key="2">
    <source>
        <dbReference type="EMBL" id="KEZ53528.1"/>
    </source>
</evidence>
<dbReference type="Pfam" id="PF01547">
    <property type="entry name" value="SBP_bac_1"/>
    <property type="match status" value="1"/>
</dbReference>
<sequence length="417" mass="45714">MNKKLSSFLAAIFVMVLALAGCSSNETGGSGKDGVTEISFIHWRGEDAEVFKELISKFEKENPKIKVNMTVYPSEEYQSTAQTLLRDGSTGDVFTSFPGSQFEIIKKAGFFADLSNEEFVQNYNENLIEAGKADGKQLAVPLQLVYNQPVYNAGIFEELGLEPPKDWEGFLALCETLKENGYTPIAFPGADIGPGQLMNSMMMNNAPDEEIFAKLMAGDAKLTDEWWVNTLSQFKELTDKGYIAKEALGTKHDGAIALMAQEKAGMLASGSYAMAGIKQQNPDIKLQLLAPITVAENEAKYEGVHTTTFMLAVNSKSEKQDAAKKFVSFLSESENAGEYANKTGQHVTLKDVTYESEELKDTAVWMEKNTRFQPRFLIPNADVEKAVIASIQAVIGGTDPEKAAAEAQKIVEQNLSK</sequence>
<keyword evidence="1" id="KW-0732">Signal</keyword>
<comment type="caution">
    <text evidence="2">The sequence shown here is derived from an EMBL/GenBank/DDBJ whole genome shotgun (WGS) entry which is preliminary data.</text>
</comment>
<feature type="chain" id="PRO_5039648906" evidence="1">
    <location>
        <begin position="21"/>
        <end position="417"/>
    </location>
</feature>
<dbReference type="Gene3D" id="3.40.190.10">
    <property type="entry name" value="Periplasmic binding protein-like II"/>
    <property type="match status" value="2"/>
</dbReference>
<dbReference type="SUPFAM" id="SSF53850">
    <property type="entry name" value="Periplasmic binding protein-like II"/>
    <property type="match status" value="1"/>
</dbReference>
<reference evidence="2 3" key="1">
    <citation type="journal article" date="2005" name="Int. J. Syst. Evol. Microbiol.">
        <title>Bacillus cibi sp. nov., isolated from jeotgal, a traditional Korean fermented seafood.</title>
        <authorList>
            <person name="Yoon J.H."/>
            <person name="Lee C.H."/>
            <person name="Oh T.K."/>
        </authorList>
    </citation>
    <scope>NUCLEOTIDE SEQUENCE [LARGE SCALE GENOMIC DNA]</scope>
    <source>
        <strain evidence="2 3">DSM 16189</strain>
    </source>
</reference>